<feature type="transmembrane region" description="Helical" evidence="1">
    <location>
        <begin position="156"/>
        <end position="183"/>
    </location>
</feature>
<sequence length="184" mass="20808">ESNQDDLSVHWQKCYNALAQYDSKVISMWMDEMNTILFFASIYAAVITGFLIESYQGLHEDPIEALLTRITSQLDPVTNPAPLEVPFTPSASKVAINTIWFSSLIVALSAVLTAILIKQWLFHYTWTNNIPMLPPHLAISLRYLSLASMTREHGHVIYHAVTFPPLLVIVSLFLFFAGLITLLW</sequence>
<feature type="transmembrane region" description="Helical" evidence="1">
    <location>
        <begin position="33"/>
        <end position="52"/>
    </location>
</feature>
<dbReference type="InterPro" id="IPR045338">
    <property type="entry name" value="DUF6535"/>
</dbReference>
<accession>A0AA39J2G5</accession>
<evidence type="ECO:0000313" key="3">
    <source>
        <dbReference type="EMBL" id="KAK0434250.1"/>
    </source>
</evidence>
<gene>
    <name evidence="3" type="ORF">EV421DRAFT_1672584</name>
</gene>
<feature type="non-terminal residue" evidence="3">
    <location>
        <position position="1"/>
    </location>
</feature>
<keyword evidence="1" id="KW-0472">Membrane</keyword>
<name>A0AA39J2G5_9AGAR</name>
<dbReference type="AlphaFoldDB" id="A0AA39J2G5"/>
<feature type="transmembrane region" description="Helical" evidence="1">
    <location>
        <begin position="99"/>
        <end position="117"/>
    </location>
</feature>
<keyword evidence="4" id="KW-1185">Reference proteome</keyword>
<evidence type="ECO:0000313" key="4">
    <source>
        <dbReference type="Proteomes" id="UP001175226"/>
    </source>
</evidence>
<feature type="domain" description="DUF6535" evidence="2">
    <location>
        <begin position="11"/>
        <end position="184"/>
    </location>
</feature>
<evidence type="ECO:0000256" key="1">
    <source>
        <dbReference type="SAM" id="Phobius"/>
    </source>
</evidence>
<dbReference type="Pfam" id="PF20153">
    <property type="entry name" value="DUF6535"/>
    <property type="match status" value="1"/>
</dbReference>
<keyword evidence="1" id="KW-0812">Transmembrane</keyword>
<comment type="caution">
    <text evidence="3">The sequence shown here is derived from an EMBL/GenBank/DDBJ whole genome shotgun (WGS) entry which is preliminary data.</text>
</comment>
<reference evidence="3" key="1">
    <citation type="submission" date="2023-06" db="EMBL/GenBank/DDBJ databases">
        <authorList>
            <consortium name="Lawrence Berkeley National Laboratory"/>
            <person name="Ahrendt S."/>
            <person name="Sahu N."/>
            <person name="Indic B."/>
            <person name="Wong-Bajracharya J."/>
            <person name="Merenyi Z."/>
            <person name="Ke H.-M."/>
            <person name="Monk M."/>
            <person name="Kocsube S."/>
            <person name="Drula E."/>
            <person name="Lipzen A."/>
            <person name="Balint B."/>
            <person name="Henrissat B."/>
            <person name="Andreopoulos B."/>
            <person name="Martin F.M."/>
            <person name="Harder C.B."/>
            <person name="Rigling D."/>
            <person name="Ford K.L."/>
            <person name="Foster G.D."/>
            <person name="Pangilinan J."/>
            <person name="Papanicolaou A."/>
            <person name="Barry K."/>
            <person name="LaButti K."/>
            <person name="Viragh M."/>
            <person name="Koriabine M."/>
            <person name="Yan M."/>
            <person name="Riley R."/>
            <person name="Champramary S."/>
            <person name="Plett K.L."/>
            <person name="Tsai I.J."/>
            <person name="Slot J."/>
            <person name="Sipos G."/>
            <person name="Plett J."/>
            <person name="Nagy L.G."/>
            <person name="Grigoriev I.V."/>
        </authorList>
    </citation>
    <scope>NUCLEOTIDE SEQUENCE</scope>
    <source>
        <strain evidence="3">FPL87.14</strain>
    </source>
</reference>
<dbReference type="Proteomes" id="UP001175226">
    <property type="component" value="Unassembled WGS sequence"/>
</dbReference>
<proteinExistence type="predicted"/>
<organism evidence="3 4">
    <name type="scientific">Armillaria borealis</name>
    <dbReference type="NCBI Taxonomy" id="47425"/>
    <lineage>
        <taxon>Eukaryota</taxon>
        <taxon>Fungi</taxon>
        <taxon>Dikarya</taxon>
        <taxon>Basidiomycota</taxon>
        <taxon>Agaricomycotina</taxon>
        <taxon>Agaricomycetes</taxon>
        <taxon>Agaricomycetidae</taxon>
        <taxon>Agaricales</taxon>
        <taxon>Marasmiineae</taxon>
        <taxon>Physalacriaceae</taxon>
        <taxon>Armillaria</taxon>
    </lineage>
</organism>
<evidence type="ECO:0000259" key="2">
    <source>
        <dbReference type="Pfam" id="PF20153"/>
    </source>
</evidence>
<dbReference type="EMBL" id="JAUEPT010000073">
    <property type="protein sequence ID" value="KAK0434250.1"/>
    <property type="molecule type" value="Genomic_DNA"/>
</dbReference>
<protein>
    <recommendedName>
        <fullName evidence="2">DUF6535 domain-containing protein</fullName>
    </recommendedName>
</protein>
<keyword evidence="1" id="KW-1133">Transmembrane helix</keyword>
<feature type="non-terminal residue" evidence="3">
    <location>
        <position position="184"/>
    </location>
</feature>